<feature type="binding site" evidence="12">
    <location>
        <begin position="265"/>
        <end position="268"/>
    </location>
    <ligand>
        <name>NAD(+)</name>
        <dbReference type="ChEBI" id="CHEBI:57540"/>
    </ligand>
</feature>
<dbReference type="EMBL" id="CP001390">
    <property type="protein sequence ID" value="ACM19558.1"/>
    <property type="molecule type" value="Genomic_DNA"/>
</dbReference>
<dbReference type="GO" id="GO:0042853">
    <property type="term" value="P:L-alanine catabolic process"/>
    <property type="evidence" value="ECO:0007669"/>
    <property type="project" value="InterPro"/>
</dbReference>
<comment type="subunit">
    <text evidence="2">Homohexamer.</text>
</comment>
<evidence type="ECO:0000256" key="12">
    <source>
        <dbReference type="PIRSR" id="PIRSR000183-3"/>
    </source>
</evidence>
<feature type="binding site" evidence="11">
    <location>
        <position position="74"/>
    </location>
    <ligand>
        <name>substrate</name>
    </ligand>
</feature>
<feature type="binding site" evidence="11">
    <location>
        <position position="15"/>
    </location>
    <ligand>
        <name>substrate</name>
    </ligand>
</feature>
<evidence type="ECO:0000313" key="16">
    <source>
        <dbReference type="Proteomes" id="UP000007721"/>
    </source>
</evidence>
<dbReference type="eggNOG" id="COG0686">
    <property type="taxonomic scope" value="Bacteria"/>
</dbReference>
<dbReference type="SMART" id="SM01002">
    <property type="entry name" value="AlaDh_PNT_C"/>
    <property type="match status" value="1"/>
</dbReference>
<dbReference type="FunFam" id="3.40.50.720:FF:000049">
    <property type="entry name" value="Alanine dehydrogenase"/>
    <property type="match status" value="1"/>
</dbReference>
<dbReference type="SMART" id="SM01003">
    <property type="entry name" value="AlaDh_PNT_N"/>
    <property type="match status" value="1"/>
</dbReference>
<evidence type="ECO:0000256" key="4">
    <source>
        <dbReference type="ARBA" id="ARBA00022741"/>
    </source>
</evidence>
<dbReference type="CDD" id="cd05305">
    <property type="entry name" value="L-AlaDH"/>
    <property type="match status" value="1"/>
</dbReference>
<dbReference type="NCBIfam" id="TIGR00518">
    <property type="entry name" value="alaDH"/>
    <property type="match status" value="1"/>
</dbReference>
<evidence type="ECO:0000256" key="7">
    <source>
        <dbReference type="ARBA" id="ARBA00050811"/>
    </source>
</evidence>
<dbReference type="EC" id="1.4.1.1" evidence="3 9"/>
<dbReference type="Pfam" id="PF01262">
    <property type="entry name" value="AlaDh_PNT_C"/>
    <property type="match status" value="1"/>
</dbReference>
<accession>B9M3R5</accession>
<evidence type="ECO:0000256" key="5">
    <source>
        <dbReference type="ARBA" id="ARBA00023002"/>
    </source>
</evidence>
<organism evidence="15 16">
    <name type="scientific">Geotalea daltonii (strain DSM 22248 / JCM 15807 / FRC-32)</name>
    <name type="common">Geobacter daltonii</name>
    <dbReference type="NCBI Taxonomy" id="316067"/>
    <lineage>
        <taxon>Bacteria</taxon>
        <taxon>Pseudomonadati</taxon>
        <taxon>Thermodesulfobacteriota</taxon>
        <taxon>Desulfuromonadia</taxon>
        <taxon>Geobacterales</taxon>
        <taxon>Geobacteraceae</taxon>
        <taxon>Geotalea</taxon>
    </lineage>
</organism>
<keyword evidence="4 12" id="KW-0547">Nucleotide-binding</keyword>
<dbReference type="HOGENOM" id="CLU_003376_3_0_7"/>
<sequence length="360" mass="38305">MIIGIPGEIKQHEYRVSLTPAGAADLVRDGHVVLVEIGAGTGSGFDDTMYLQAGAEVCGREDLFGRSELIAKVKEPLTEEFKFFREGQALFTYLHLAPNAPLLEFLLECKITAIGYETLERDGALPLLTPMSEVAGRMAPLMGAFYLHKQDGGAGILPCGVPGVKGARALILGAGVVGTNAARICTGLGMDTTVLNRSVDRLQVLEEIYSGRLKTLVLNGQILHDEIAAADLVIGAVLVPGGRTPLLISREMLRTMKRGSVLVDVSIDQGGCAETSRPTTHDNPIYLEEGVVHYTVANMPGAYPRTSTLALTNATLPYIRKLAKLGIDGALERDPALAGAVNTRGGAIVHRALADAMQKR</sequence>
<comment type="similarity">
    <text evidence="1 9">Belongs to the AlaDH/PNT family.</text>
</comment>
<dbReference type="KEGG" id="geo:Geob_1198"/>
<name>B9M3R5_GEODF</name>
<dbReference type="InterPro" id="IPR007698">
    <property type="entry name" value="AlaDH/PNT_NAD(H)-bd"/>
</dbReference>
<gene>
    <name evidence="15" type="primary">ald</name>
    <name evidence="15" type="ordered locus">Geob_1198</name>
</gene>
<feature type="binding site" evidence="12">
    <location>
        <begin position="296"/>
        <end position="299"/>
    </location>
    <ligand>
        <name>NAD(+)</name>
        <dbReference type="ChEBI" id="CHEBI:57540"/>
    </ligand>
</feature>
<evidence type="ECO:0000256" key="6">
    <source>
        <dbReference type="ARBA" id="ARBA00023027"/>
    </source>
</evidence>
<evidence type="ECO:0000256" key="1">
    <source>
        <dbReference type="ARBA" id="ARBA00005689"/>
    </source>
</evidence>
<feature type="binding site" evidence="12">
    <location>
        <begin position="237"/>
        <end position="238"/>
    </location>
    <ligand>
        <name>NAD(+)</name>
        <dbReference type="ChEBI" id="CHEBI:57540"/>
    </ligand>
</feature>
<comment type="catalytic activity">
    <reaction evidence="7">
        <text>L-alanine + NAD(+) + H2O = pyruvate + NH4(+) + NADH + H(+)</text>
        <dbReference type="Rhea" id="RHEA:18405"/>
        <dbReference type="ChEBI" id="CHEBI:15361"/>
        <dbReference type="ChEBI" id="CHEBI:15377"/>
        <dbReference type="ChEBI" id="CHEBI:15378"/>
        <dbReference type="ChEBI" id="CHEBI:28938"/>
        <dbReference type="ChEBI" id="CHEBI:57540"/>
        <dbReference type="ChEBI" id="CHEBI:57945"/>
        <dbReference type="ChEBI" id="CHEBI:57972"/>
        <dbReference type="EC" id="1.4.1.1"/>
    </reaction>
    <physiologicalReaction direction="left-to-right" evidence="7">
        <dbReference type="Rhea" id="RHEA:18406"/>
    </physiologicalReaction>
</comment>
<dbReference type="AlphaFoldDB" id="B9M3R5"/>
<comment type="pathway">
    <text evidence="8">Organosulfur degradation; alkanesulfonate degradation.</text>
</comment>
<dbReference type="STRING" id="316067.Geob_1198"/>
<dbReference type="Gene3D" id="3.40.50.720">
    <property type="entry name" value="NAD(P)-binding Rossmann-like Domain"/>
    <property type="match status" value="2"/>
</dbReference>
<dbReference type="GO" id="GO:0000166">
    <property type="term" value="F:nucleotide binding"/>
    <property type="evidence" value="ECO:0007669"/>
    <property type="project" value="UniProtKB-KW"/>
</dbReference>
<dbReference type="OrthoDB" id="9804592at2"/>
<evidence type="ECO:0000313" key="15">
    <source>
        <dbReference type="EMBL" id="ACM19558.1"/>
    </source>
</evidence>
<dbReference type="PIRSF" id="PIRSF000183">
    <property type="entry name" value="Alanine_dh"/>
    <property type="match status" value="1"/>
</dbReference>
<feature type="active site" description="Proton donor/acceptor" evidence="10">
    <location>
        <position position="95"/>
    </location>
</feature>
<dbReference type="InterPro" id="IPR008141">
    <property type="entry name" value="Ala_DH"/>
</dbReference>
<feature type="active site" description="Proton donor/acceptor" evidence="10">
    <location>
        <position position="268"/>
    </location>
</feature>
<dbReference type="Pfam" id="PF05222">
    <property type="entry name" value="AlaDh_PNT_N"/>
    <property type="match status" value="1"/>
</dbReference>
<dbReference type="SUPFAM" id="SSF52283">
    <property type="entry name" value="Formate/glycerate dehydrogenase catalytic domain-like"/>
    <property type="match status" value="1"/>
</dbReference>
<dbReference type="SUPFAM" id="SSF51735">
    <property type="entry name" value="NAD(P)-binding Rossmann-fold domains"/>
    <property type="match status" value="1"/>
</dbReference>
<dbReference type="GO" id="GO:0005886">
    <property type="term" value="C:plasma membrane"/>
    <property type="evidence" value="ECO:0007669"/>
    <property type="project" value="TreeGrafter"/>
</dbReference>
<feature type="binding site" evidence="12">
    <location>
        <position position="277"/>
    </location>
    <ligand>
        <name>NAD(+)</name>
        <dbReference type="ChEBI" id="CHEBI:57540"/>
    </ligand>
</feature>
<dbReference type="PANTHER" id="PTHR42795:SF1">
    <property type="entry name" value="ALANINE DEHYDROGENASE"/>
    <property type="match status" value="1"/>
</dbReference>
<feature type="domain" description="Alanine dehydrogenase/pyridine nucleotide transhydrogenase N-terminal" evidence="14">
    <location>
        <begin position="4"/>
        <end position="135"/>
    </location>
</feature>
<evidence type="ECO:0000256" key="11">
    <source>
        <dbReference type="PIRSR" id="PIRSR000183-2"/>
    </source>
</evidence>
<keyword evidence="16" id="KW-1185">Reference proteome</keyword>
<keyword evidence="5 9" id="KW-0560">Oxidoreductase</keyword>
<feature type="domain" description="Alanine dehydrogenase/pyridine nucleotide transhydrogenase NAD(H)-binding" evidence="13">
    <location>
        <begin position="147"/>
        <end position="295"/>
    </location>
</feature>
<keyword evidence="6 9" id="KW-0520">NAD</keyword>
<dbReference type="Proteomes" id="UP000007721">
    <property type="component" value="Chromosome"/>
</dbReference>
<protein>
    <recommendedName>
        <fullName evidence="3 9">Alanine dehydrogenase</fullName>
        <ecNumber evidence="3 9">1.4.1.1</ecNumber>
    </recommendedName>
</protein>
<dbReference type="PANTHER" id="PTHR42795">
    <property type="entry name" value="ALANINE DEHYDROGENASE"/>
    <property type="match status" value="1"/>
</dbReference>
<evidence type="ECO:0000256" key="8">
    <source>
        <dbReference type="ARBA" id="ARBA00060602"/>
    </source>
</evidence>
<evidence type="ECO:0000256" key="2">
    <source>
        <dbReference type="ARBA" id="ARBA00011643"/>
    </source>
</evidence>
<dbReference type="InterPro" id="IPR036291">
    <property type="entry name" value="NAD(P)-bd_dom_sf"/>
</dbReference>
<evidence type="ECO:0000256" key="10">
    <source>
        <dbReference type="PIRSR" id="PIRSR000183-1"/>
    </source>
</evidence>
<evidence type="ECO:0000259" key="14">
    <source>
        <dbReference type="SMART" id="SM01003"/>
    </source>
</evidence>
<reference evidence="15 16" key="1">
    <citation type="submission" date="2009-01" db="EMBL/GenBank/DDBJ databases">
        <title>Complete sequence of Geobacter sp. FRC-32.</title>
        <authorList>
            <consortium name="US DOE Joint Genome Institute"/>
            <person name="Lucas S."/>
            <person name="Copeland A."/>
            <person name="Lapidus A."/>
            <person name="Glavina del Rio T."/>
            <person name="Dalin E."/>
            <person name="Tice H."/>
            <person name="Bruce D."/>
            <person name="Goodwin L."/>
            <person name="Pitluck S."/>
            <person name="Saunders E."/>
            <person name="Brettin T."/>
            <person name="Detter J.C."/>
            <person name="Han C."/>
            <person name="Larimer F."/>
            <person name="Land M."/>
            <person name="Hauser L."/>
            <person name="Kyrpides N."/>
            <person name="Ovchinnikova G."/>
            <person name="Kostka J."/>
            <person name="Richardson P."/>
        </authorList>
    </citation>
    <scope>NUCLEOTIDE SEQUENCE [LARGE SCALE GENOMIC DNA]</scope>
    <source>
        <strain evidence="16">DSM 22248 / JCM 15807 / FRC-32</strain>
    </source>
</reference>
<dbReference type="InterPro" id="IPR007886">
    <property type="entry name" value="AlaDH/PNT_N"/>
</dbReference>
<evidence type="ECO:0000256" key="3">
    <source>
        <dbReference type="ARBA" id="ARBA00012897"/>
    </source>
</evidence>
<evidence type="ECO:0000256" key="9">
    <source>
        <dbReference type="PIRNR" id="PIRNR000183"/>
    </source>
</evidence>
<feature type="binding site" evidence="12">
    <location>
        <position position="132"/>
    </location>
    <ligand>
        <name>NAD(+)</name>
        <dbReference type="ChEBI" id="CHEBI:57540"/>
    </ligand>
</feature>
<dbReference type="GO" id="GO:0000286">
    <property type="term" value="F:alanine dehydrogenase activity"/>
    <property type="evidence" value="ECO:0007669"/>
    <property type="project" value="UniProtKB-UniRule"/>
</dbReference>
<evidence type="ECO:0000259" key="13">
    <source>
        <dbReference type="SMART" id="SM01002"/>
    </source>
</evidence>
<dbReference type="RefSeq" id="WP_012646287.1">
    <property type="nucleotide sequence ID" value="NC_011979.1"/>
</dbReference>
<proteinExistence type="inferred from homology"/>
<feature type="binding site" evidence="12">
    <location>
        <position position="201"/>
    </location>
    <ligand>
        <name>NAD(+)</name>
        <dbReference type="ChEBI" id="CHEBI:57540"/>
    </ligand>
</feature>